<feature type="region of interest" description="Disordered" evidence="1">
    <location>
        <begin position="270"/>
        <end position="304"/>
    </location>
</feature>
<feature type="region of interest" description="Disordered" evidence="1">
    <location>
        <begin position="165"/>
        <end position="206"/>
    </location>
</feature>
<feature type="compositionally biased region" description="Low complexity" evidence="1">
    <location>
        <begin position="119"/>
        <end position="133"/>
    </location>
</feature>
<evidence type="ECO:0000259" key="2">
    <source>
        <dbReference type="SMART" id="SM00254"/>
    </source>
</evidence>
<dbReference type="HOGENOM" id="CLU_740683_0_0_1"/>
<dbReference type="PaxDb" id="2903-EOD33931"/>
<dbReference type="GeneID" id="17279201"/>
<feature type="compositionally biased region" description="Basic and acidic residues" evidence="1">
    <location>
        <begin position="65"/>
        <end position="79"/>
    </location>
</feature>
<feature type="domain" description="ShKT" evidence="2">
    <location>
        <begin position="303"/>
        <end position="334"/>
    </location>
</feature>
<feature type="domain" description="ShKT" evidence="2">
    <location>
        <begin position="230"/>
        <end position="264"/>
    </location>
</feature>
<dbReference type="KEGG" id="ehx:EMIHUDRAFT_229018"/>
<reference evidence="4" key="1">
    <citation type="journal article" date="2013" name="Nature">
        <title>Pan genome of the phytoplankton Emiliania underpins its global distribution.</title>
        <authorList>
            <person name="Read B.A."/>
            <person name="Kegel J."/>
            <person name="Klute M.J."/>
            <person name="Kuo A."/>
            <person name="Lefebvre S.C."/>
            <person name="Maumus F."/>
            <person name="Mayer C."/>
            <person name="Miller J."/>
            <person name="Monier A."/>
            <person name="Salamov A."/>
            <person name="Young J."/>
            <person name="Aguilar M."/>
            <person name="Claverie J.M."/>
            <person name="Frickenhaus S."/>
            <person name="Gonzalez K."/>
            <person name="Herman E.K."/>
            <person name="Lin Y.C."/>
            <person name="Napier J."/>
            <person name="Ogata H."/>
            <person name="Sarno A.F."/>
            <person name="Shmutz J."/>
            <person name="Schroeder D."/>
            <person name="de Vargas C."/>
            <person name="Verret F."/>
            <person name="von Dassow P."/>
            <person name="Valentin K."/>
            <person name="Van de Peer Y."/>
            <person name="Wheeler G."/>
            <person name="Dacks J.B."/>
            <person name="Delwiche C.F."/>
            <person name="Dyhrman S.T."/>
            <person name="Glockner G."/>
            <person name="John U."/>
            <person name="Richards T."/>
            <person name="Worden A.Z."/>
            <person name="Zhang X."/>
            <person name="Grigoriev I.V."/>
            <person name="Allen A.E."/>
            <person name="Bidle K."/>
            <person name="Borodovsky M."/>
            <person name="Bowler C."/>
            <person name="Brownlee C."/>
            <person name="Cock J.M."/>
            <person name="Elias M."/>
            <person name="Gladyshev V.N."/>
            <person name="Groth M."/>
            <person name="Guda C."/>
            <person name="Hadaegh A."/>
            <person name="Iglesias-Rodriguez M.D."/>
            <person name="Jenkins J."/>
            <person name="Jones B.M."/>
            <person name="Lawson T."/>
            <person name="Leese F."/>
            <person name="Lindquist E."/>
            <person name="Lobanov A."/>
            <person name="Lomsadze A."/>
            <person name="Malik S.B."/>
            <person name="Marsh M.E."/>
            <person name="Mackinder L."/>
            <person name="Mock T."/>
            <person name="Mueller-Roeber B."/>
            <person name="Pagarete A."/>
            <person name="Parker M."/>
            <person name="Probert I."/>
            <person name="Quesneville H."/>
            <person name="Raines C."/>
            <person name="Rensing S.A."/>
            <person name="Riano-Pachon D.M."/>
            <person name="Richier S."/>
            <person name="Rokitta S."/>
            <person name="Shiraiwa Y."/>
            <person name="Soanes D.M."/>
            <person name="van der Giezen M."/>
            <person name="Wahlund T.M."/>
            <person name="Williams B."/>
            <person name="Wilson W."/>
            <person name="Wolfe G."/>
            <person name="Wurch L.L."/>
        </authorList>
    </citation>
    <scope>NUCLEOTIDE SEQUENCE</scope>
</reference>
<keyword evidence="4" id="KW-1185">Reference proteome</keyword>
<dbReference type="SMART" id="SM00254">
    <property type="entry name" value="ShKT"/>
    <property type="match status" value="2"/>
</dbReference>
<proteinExistence type="predicted"/>
<accession>A0A0D3KDU6</accession>
<evidence type="ECO:0000313" key="3">
    <source>
        <dbReference type="EnsemblProtists" id="EOD33931"/>
    </source>
</evidence>
<feature type="compositionally biased region" description="Polar residues" evidence="1">
    <location>
        <begin position="1"/>
        <end position="15"/>
    </location>
</feature>
<dbReference type="InterPro" id="IPR003582">
    <property type="entry name" value="ShKT_dom"/>
</dbReference>
<organism evidence="3 4">
    <name type="scientific">Emiliania huxleyi (strain CCMP1516)</name>
    <dbReference type="NCBI Taxonomy" id="280463"/>
    <lineage>
        <taxon>Eukaryota</taxon>
        <taxon>Haptista</taxon>
        <taxon>Haptophyta</taxon>
        <taxon>Prymnesiophyceae</taxon>
        <taxon>Isochrysidales</taxon>
        <taxon>Noelaerhabdaceae</taxon>
        <taxon>Emiliania</taxon>
    </lineage>
</organism>
<feature type="region of interest" description="Disordered" evidence="1">
    <location>
        <begin position="1"/>
        <end position="136"/>
    </location>
</feature>
<feature type="compositionally biased region" description="Pro residues" evidence="1">
    <location>
        <begin position="173"/>
        <end position="187"/>
    </location>
</feature>
<dbReference type="AlphaFoldDB" id="A0A0D3KDU6"/>
<evidence type="ECO:0000256" key="1">
    <source>
        <dbReference type="SAM" id="MobiDB-lite"/>
    </source>
</evidence>
<protein>
    <recommendedName>
        <fullName evidence="2">ShKT domain-containing protein</fullName>
    </recommendedName>
</protein>
<dbReference type="Proteomes" id="UP000013827">
    <property type="component" value="Unassembled WGS sequence"/>
</dbReference>
<sequence>MNETRNVSPPSTGHTSVEDEYPPPPTCISDKSTSGEWVPEWAPEDAPSSPDKVSKPSLYVPPSERISRLRTDLHAEERSATPVWLKSAAAILDEPSDPPLQPQQTTASPAQPPPAPKEPGGSQAAPAGASAGQKASRFATPTLARGAVVIALTAAAAAAAAGRVQWGHTAPGDPQPPSRGAEPPPTRPGASQKPEGNGRSRYSPRQCSEWAGRGECERNAGFMTTHCAPWCATDVSPRCAGWASAGECTRNPAFMGTTCARSCAMRAMSEPKPAREEDAQARPGPGKGVPQPADPPASLRPLEDRDARCTTWAAGGECDRNQAYMSSHCANSCAQMQQPAPTDSEPQCARWSSMGECERNPNFMALRPFPALNL</sequence>
<reference evidence="3" key="2">
    <citation type="submission" date="2024-10" db="UniProtKB">
        <authorList>
            <consortium name="EnsemblProtists"/>
        </authorList>
    </citation>
    <scope>IDENTIFICATION</scope>
</reference>
<evidence type="ECO:0000313" key="4">
    <source>
        <dbReference type="Proteomes" id="UP000013827"/>
    </source>
</evidence>
<dbReference type="EnsemblProtists" id="EOD33931">
    <property type="protein sequence ID" value="EOD33931"/>
    <property type="gene ID" value="EMIHUDRAFT_229018"/>
</dbReference>
<dbReference type="Pfam" id="PF01549">
    <property type="entry name" value="ShK"/>
    <property type="match status" value="3"/>
</dbReference>
<name>A0A0D3KDU6_EMIH1</name>
<dbReference type="RefSeq" id="XP_005786360.1">
    <property type="nucleotide sequence ID" value="XM_005786303.1"/>
</dbReference>